<evidence type="ECO:0000313" key="3">
    <source>
        <dbReference type="Proteomes" id="UP000253303"/>
    </source>
</evidence>
<name>A0A366LUV3_9ACTN</name>
<protein>
    <submittedName>
        <fullName evidence="2">Transcriptional regulator</fullName>
    </submittedName>
</protein>
<dbReference type="Proteomes" id="UP000253303">
    <property type="component" value="Unassembled WGS sequence"/>
</dbReference>
<organism evidence="2 3">
    <name type="scientific">Spongiactinospora rosea</name>
    <dbReference type="NCBI Taxonomy" id="2248750"/>
    <lineage>
        <taxon>Bacteria</taxon>
        <taxon>Bacillati</taxon>
        <taxon>Actinomycetota</taxon>
        <taxon>Actinomycetes</taxon>
        <taxon>Streptosporangiales</taxon>
        <taxon>Streptosporangiaceae</taxon>
        <taxon>Spongiactinospora</taxon>
    </lineage>
</organism>
<sequence>MSGSEPSESAKRALGTQLKELRHGADLTGVELARRCGWHKTKISKIEHGTQSPTEADIRMWATACNAEGLVSELIATSREIDQMWTDYKRRHARGMKNLQFHAMDLYASSKLIRVYESLFIPGFLQTVEYAQAQFTIHARLHGLPLDDVEDAARNRMARKRFLGTGSPIFTFLLEASALANNMGGREVMAGQLDYLEKVSSLPYVSVGIIPDGRIRSLYPGEGFYLFDESLLKQEFWSGAFQTSRPDTIAYFVRVFAALRAQAVFGSAAGVEIEAARRRLQGT</sequence>
<gene>
    <name evidence="2" type="ORF">DP939_24610</name>
</gene>
<feature type="domain" description="HTH cro/C1-type" evidence="1">
    <location>
        <begin position="18"/>
        <end position="74"/>
    </location>
</feature>
<evidence type="ECO:0000259" key="1">
    <source>
        <dbReference type="PROSITE" id="PS50943"/>
    </source>
</evidence>
<dbReference type="InterPro" id="IPR010982">
    <property type="entry name" value="Lambda_DNA-bd_dom_sf"/>
</dbReference>
<dbReference type="EMBL" id="QMEY01000011">
    <property type="protein sequence ID" value="RBQ17547.1"/>
    <property type="molecule type" value="Genomic_DNA"/>
</dbReference>
<dbReference type="PROSITE" id="PS50943">
    <property type="entry name" value="HTH_CROC1"/>
    <property type="match status" value="1"/>
</dbReference>
<dbReference type="Pfam" id="PF13560">
    <property type="entry name" value="HTH_31"/>
    <property type="match status" value="1"/>
</dbReference>
<evidence type="ECO:0000313" key="2">
    <source>
        <dbReference type="EMBL" id="RBQ17547.1"/>
    </source>
</evidence>
<reference evidence="2 3" key="1">
    <citation type="submission" date="2018-06" db="EMBL/GenBank/DDBJ databases">
        <title>Sphaerisporangium craniellae sp. nov., isolated from a marine sponge in the South China Sea.</title>
        <authorList>
            <person name="Li L."/>
        </authorList>
    </citation>
    <scope>NUCLEOTIDE SEQUENCE [LARGE SCALE GENOMIC DNA]</scope>
    <source>
        <strain evidence="2 3">LHW63015</strain>
    </source>
</reference>
<dbReference type="GO" id="GO:0003677">
    <property type="term" value="F:DNA binding"/>
    <property type="evidence" value="ECO:0007669"/>
    <property type="project" value="InterPro"/>
</dbReference>
<dbReference type="Pfam" id="PF19054">
    <property type="entry name" value="DUF5753"/>
    <property type="match status" value="1"/>
</dbReference>
<accession>A0A366LUV3</accession>
<dbReference type="SMART" id="SM00530">
    <property type="entry name" value="HTH_XRE"/>
    <property type="match status" value="1"/>
</dbReference>
<dbReference type="InterPro" id="IPR043917">
    <property type="entry name" value="DUF5753"/>
</dbReference>
<dbReference type="RefSeq" id="WP_113983113.1">
    <property type="nucleotide sequence ID" value="NZ_QMEY01000011.1"/>
</dbReference>
<dbReference type="AlphaFoldDB" id="A0A366LUV3"/>
<dbReference type="Gene3D" id="1.10.260.40">
    <property type="entry name" value="lambda repressor-like DNA-binding domains"/>
    <property type="match status" value="1"/>
</dbReference>
<comment type="caution">
    <text evidence="2">The sequence shown here is derived from an EMBL/GenBank/DDBJ whole genome shotgun (WGS) entry which is preliminary data.</text>
</comment>
<dbReference type="CDD" id="cd00093">
    <property type="entry name" value="HTH_XRE"/>
    <property type="match status" value="1"/>
</dbReference>
<proteinExistence type="predicted"/>
<keyword evidence="3" id="KW-1185">Reference proteome</keyword>
<dbReference type="InterPro" id="IPR001387">
    <property type="entry name" value="Cro/C1-type_HTH"/>
</dbReference>
<dbReference type="SUPFAM" id="SSF47413">
    <property type="entry name" value="lambda repressor-like DNA-binding domains"/>
    <property type="match status" value="1"/>
</dbReference>
<dbReference type="OrthoDB" id="4966777at2"/>